<keyword evidence="11" id="KW-0256">Endoplasmic reticulum</keyword>
<evidence type="ECO:0000256" key="10">
    <source>
        <dbReference type="ARBA" id="ARBA00022723"/>
    </source>
</evidence>
<keyword evidence="12" id="KW-0460">Magnesium</keyword>
<comment type="catalytic activity">
    <reaction evidence="18">
        <text>a di-trans,poly-cis-dolichyl phosphate + UDP-N-acetyl-alpha-D-glucosamine = an N-acetyl-alpha-D-glucosaminyl-diphospho-di-trans,poly-cis-dolichol + UMP</text>
        <dbReference type="Rhea" id="RHEA:13289"/>
        <dbReference type="Rhea" id="RHEA-COMP:19498"/>
        <dbReference type="Rhea" id="RHEA-COMP:19507"/>
        <dbReference type="ChEBI" id="CHEBI:57683"/>
        <dbReference type="ChEBI" id="CHEBI:57705"/>
        <dbReference type="ChEBI" id="CHEBI:57865"/>
        <dbReference type="ChEBI" id="CHEBI:58427"/>
        <dbReference type="EC" id="2.7.8.15"/>
    </reaction>
    <physiologicalReaction direction="left-to-right" evidence="18">
        <dbReference type="Rhea" id="RHEA:13290"/>
    </physiologicalReaction>
</comment>
<dbReference type="GO" id="GO:0006488">
    <property type="term" value="P:dolichol-linked oligosaccharide biosynthetic process"/>
    <property type="evidence" value="ECO:0007669"/>
    <property type="project" value="InterPro"/>
</dbReference>
<feature type="transmembrane region" description="Helical" evidence="19">
    <location>
        <begin position="229"/>
        <end position="248"/>
    </location>
</feature>
<dbReference type="Pfam" id="PF00953">
    <property type="entry name" value="Glycos_transf_4"/>
    <property type="match status" value="1"/>
</dbReference>
<feature type="transmembrane region" description="Helical" evidence="19">
    <location>
        <begin position="6"/>
        <end position="22"/>
    </location>
</feature>
<keyword evidence="21" id="KW-1185">Reference proteome</keyword>
<dbReference type="UniPathway" id="UPA00378"/>
<keyword evidence="8" id="KW-0808">Transferase</keyword>
<dbReference type="InterPro" id="IPR033895">
    <property type="entry name" value="GPT"/>
</dbReference>
<feature type="transmembrane region" description="Helical" evidence="19">
    <location>
        <begin position="260"/>
        <end position="280"/>
    </location>
</feature>
<reference evidence="20" key="1">
    <citation type="journal article" date="2019" name="G3 (Bethesda)">
        <title>Genome Assemblies of Two Rare Opportunistic Yeast Pathogens: Diutina rugosa (syn. Candida rugosa) and Trichomonascus ciferrii (syn. Candida ciferrii).</title>
        <authorList>
            <person name="Mixao V."/>
            <person name="Saus E."/>
            <person name="Hansen A.P."/>
            <person name="Lass-Florl C."/>
            <person name="Gabaldon T."/>
        </authorList>
    </citation>
    <scope>NUCLEOTIDE SEQUENCE</scope>
    <source>
        <strain evidence="20">CBS 4856</strain>
    </source>
</reference>
<dbReference type="PANTHER" id="PTHR10571:SF0">
    <property type="entry name" value="UDP-N-ACETYLGLUCOSAMINE--DOLICHYL-PHOSPHATE N-ACETYLGLUCOSAMINEPHOSPHOTRANSFERASE"/>
    <property type="match status" value="1"/>
</dbReference>
<comment type="similarity">
    <text evidence="4">Belongs to the glycosyltransferase 4 family.</text>
</comment>
<gene>
    <name evidence="20" type="ORF">TRICI_001740</name>
</gene>
<keyword evidence="9 19" id="KW-0812">Transmembrane</keyword>
<comment type="subcellular location">
    <subcellularLocation>
        <location evidence="2">Endoplasmic reticulum membrane</location>
        <topology evidence="2">Multi-pass membrane protein</topology>
    </subcellularLocation>
</comment>
<evidence type="ECO:0000313" key="21">
    <source>
        <dbReference type="Proteomes" id="UP000761534"/>
    </source>
</evidence>
<feature type="transmembrane region" description="Helical" evidence="19">
    <location>
        <begin position="292"/>
        <end position="316"/>
    </location>
</feature>
<evidence type="ECO:0000256" key="8">
    <source>
        <dbReference type="ARBA" id="ARBA00022679"/>
    </source>
</evidence>
<comment type="cofactor">
    <cofactor evidence="1">
        <name>Mg(2+)</name>
        <dbReference type="ChEBI" id="CHEBI:18420"/>
    </cofactor>
</comment>
<comment type="pathway">
    <text evidence="3">Protein modification; protein glycosylation.</text>
</comment>
<dbReference type="GO" id="GO:0016757">
    <property type="term" value="F:glycosyltransferase activity"/>
    <property type="evidence" value="ECO:0007669"/>
    <property type="project" value="UniProtKB-KW"/>
</dbReference>
<dbReference type="VEuPathDB" id="FungiDB:TRICI_001740"/>
<keyword evidence="14 19" id="KW-0472">Membrane</keyword>
<evidence type="ECO:0000256" key="18">
    <source>
        <dbReference type="ARBA" id="ARBA00045078"/>
    </source>
</evidence>
<feature type="transmembrane region" description="Helical" evidence="19">
    <location>
        <begin position="29"/>
        <end position="54"/>
    </location>
</feature>
<evidence type="ECO:0000256" key="16">
    <source>
        <dbReference type="ARBA" id="ARBA00033238"/>
    </source>
</evidence>
<dbReference type="GO" id="GO:0046872">
    <property type="term" value="F:metal ion binding"/>
    <property type="evidence" value="ECO:0007669"/>
    <property type="project" value="UniProtKB-KW"/>
</dbReference>
<feature type="transmembrane region" description="Helical" evidence="19">
    <location>
        <begin position="417"/>
        <end position="441"/>
    </location>
</feature>
<proteinExistence type="inferred from homology"/>
<sequence>MTSVEKYQGVVLSGLGIGLILYPEGHPILASVGFGLVGFVVAYHLIMALGGSFIKVGLKGKDLSKPEKPVLPESMGAVSSIVYLFCMLFFIPFMFYKYLVTTTSGSGNRDEGFEQVNFGRRLHLFPHNKLAEYLSALLSLQAMLMLGVADDLFDIRWRNKFFLPAIAAIPLLMVYYVDFGVTQVMLPPFLHMGATIDLGVFYYFYMAAVAIFCPNSINIYAGINGLEVGQSLVIGILILLNDMLYLIIPNHPAMESHLFSVFFLIPFLGVTCALFYHNWWPASVFVGDTYCYFAGMVYAVVGIVGHFSKTLLLFFIPQIFNFLYSAPQIFKIVDCPRHRLPRFNPATGKLEPSRAQLENPKKPVLLVLQLLQKLRLIELWWPTNPKANYTVEISNMTLINLTLVLLGPMREDKLAKVLLTVQMVVGLLAIFLRHSLAIIVFGRDNL</sequence>
<dbReference type="InterPro" id="IPR000715">
    <property type="entry name" value="Glycosyl_transferase_4"/>
</dbReference>
<dbReference type="GO" id="GO:0005789">
    <property type="term" value="C:endoplasmic reticulum membrane"/>
    <property type="evidence" value="ECO:0007669"/>
    <property type="project" value="UniProtKB-SubCell"/>
</dbReference>
<comment type="caution">
    <text evidence="20">The sequence shown here is derived from an EMBL/GenBank/DDBJ whole genome shotgun (WGS) entry which is preliminary data.</text>
</comment>
<dbReference type="EC" id="2.7.8.15" evidence="5"/>
<evidence type="ECO:0000256" key="7">
    <source>
        <dbReference type="ARBA" id="ARBA00022676"/>
    </source>
</evidence>
<comment type="function">
    <text evidence="17">UDP-N-acetylglucosamine--dolichyl-phosphate N-acetylglucosaminephosphotransferase that operates in the biosynthetic pathway of dolichol-linked oligosaccharides, the glycan precursors employed in protein asparagine (N)-glycosylation. The assembly of dolichol-linked oligosaccharides begins on the cytosolic side of the endoplasmic reticulum membrane and finishes in its lumen. The sequential addition of sugars to dolichol pyrophosphate produces dolichol-linked oligosaccharides containing fourteen sugars, including two GlcNAcs, nine mannoses and three glucoses. Once assembled, the oligosaccharide is transferred from the lipid to nascent proteins by oligosaccharyltransferases. Catalyzes the initial step of dolichol-linked oligosaccharide biosynthesis, transfering GlcNAc-1-P from cytosolic UDP-GlcNAc onto the carrier lipid dolichyl phosphate (P-dolichol), yielding GlcNAc-P-P-dolichol embedded in the cytoplasmic leaflet of the endoplasmic reticulum membrane.</text>
</comment>
<feature type="transmembrane region" description="Helical" evidence="19">
    <location>
        <begin position="161"/>
        <end position="179"/>
    </location>
</feature>
<dbReference type="PANTHER" id="PTHR10571">
    <property type="entry name" value="UDP-N-ACETYLGLUCOSAMINE--DOLICHYL-PHOSPHATE N-ACETYLGLUCOSAMINEPHOSPHOTRANSFERASE"/>
    <property type="match status" value="1"/>
</dbReference>
<evidence type="ECO:0000256" key="14">
    <source>
        <dbReference type="ARBA" id="ARBA00023136"/>
    </source>
</evidence>
<feature type="transmembrane region" description="Helical" evidence="19">
    <location>
        <begin position="130"/>
        <end position="149"/>
    </location>
</feature>
<evidence type="ECO:0000256" key="5">
    <source>
        <dbReference type="ARBA" id="ARBA00013225"/>
    </source>
</evidence>
<evidence type="ECO:0000256" key="2">
    <source>
        <dbReference type="ARBA" id="ARBA00004477"/>
    </source>
</evidence>
<evidence type="ECO:0000256" key="13">
    <source>
        <dbReference type="ARBA" id="ARBA00022989"/>
    </source>
</evidence>
<evidence type="ECO:0000256" key="6">
    <source>
        <dbReference type="ARBA" id="ARBA00017659"/>
    </source>
</evidence>
<evidence type="ECO:0000256" key="19">
    <source>
        <dbReference type="SAM" id="Phobius"/>
    </source>
</evidence>
<dbReference type="Proteomes" id="UP000761534">
    <property type="component" value="Unassembled WGS sequence"/>
</dbReference>
<evidence type="ECO:0000256" key="4">
    <source>
        <dbReference type="ARBA" id="ARBA00009317"/>
    </source>
</evidence>
<accession>A0A642V8Q6</accession>
<feature type="transmembrane region" description="Helical" evidence="19">
    <location>
        <begin position="200"/>
        <end position="223"/>
    </location>
</feature>
<evidence type="ECO:0000313" key="20">
    <source>
        <dbReference type="EMBL" id="KAA8916089.1"/>
    </source>
</evidence>
<dbReference type="GO" id="GO:0003975">
    <property type="term" value="F:UDP-N-acetylglucosamine-dolichyl-phosphate N-acetylglucosaminephosphotransferase activity"/>
    <property type="evidence" value="ECO:0007669"/>
    <property type="project" value="UniProtKB-EC"/>
</dbReference>
<feature type="transmembrane region" description="Helical" evidence="19">
    <location>
        <begin position="74"/>
        <end position="96"/>
    </location>
</feature>
<keyword evidence="13 19" id="KW-1133">Transmembrane helix</keyword>
<keyword evidence="10" id="KW-0479">Metal-binding</keyword>
<evidence type="ECO:0000256" key="17">
    <source>
        <dbReference type="ARBA" id="ARBA00044717"/>
    </source>
</evidence>
<evidence type="ECO:0000256" key="9">
    <source>
        <dbReference type="ARBA" id="ARBA00022692"/>
    </source>
</evidence>
<evidence type="ECO:0000256" key="1">
    <source>
        <dbReference type="ARBA" id="ARBA00001946"/>
    </source>
</evidence>
<dbReference type="OrthoDB" id="10262326at2759"/>
<protein>
    <recommendedName>
        <fullName evidence="6">UDP-N-acetylglucosamine--dolichyl-phosphate N-acetylglucosaminephosphotransferase</fullName>
        <ecNumber evidence="5">2.7.8.15</ecNumber>
    </recommendedName>
    <alternativeName>
        <fullName evidence="15">GlcNAc-1-P transferase</fullName>
    </alternativeName>
    <alternativeName>
        <fullName evidence="16">N-acetylglucosamine-1-phosphate transferase</fullName>
    </alternativeName>
</protein>
<organism evidence="20 21">
    <name type="scientific">Trichomonascus ciferrii</name>
    <dbReference type="NCBI Taxonomy" id="44093"/>
    <lineage>
        <taxon>Eukaryota</taxon>
        <taxon>Fungi</taxon>
        <taxon>Dikarya</taxon>
        <taxon>Ascomycota</taxon>
        <taxon>Saccharomycotina</taxon>
        <taxon>Dipodascomycetes</taxon>
        <taxon>Dipodascales</taxon>
        <taxon>Trichomonascaceae</taxon>
        <taxon>Trichomonascus</taxon>
        <taxon>Trichomonascus ciferrii complex</taxon>
    </lineage>
</organism>
<name>A0A642V8Q6_9ASCO</name>
<evidence type="ECO:0000256" key="11">
    <source>
        <dbReference type="ARBA" id="ARBA00022824"/>
    </source>
</evidence>
<dbReference type="CDD" id="cd06855">
    <property type="entry name" value="GT_GPT_euk"/>
    <property type="match status" value="1"/>
</dbReference>
<evidence type="ECO:0000256" key="15">
    <source>
        <dbReference type="ARBA" id="ARBA00029567"/>
    </source>
</evidence>
<keyword evidence="7" id="KW-0328">Glycosyltransferase</keyword>
<evidence type="ECO:0000256" key="3">
    <source>
        <dbReference type="ARBA" id="ARBA00004922"/>
    </source>
</evidence>
<dbReference type="EMBL" id="SWFS01000123">
    <property type="protein sequence ID" value="KAA8916089.1"/>
    <property type="molecule type" value="Genomic_DNA"/>
</dbReference>
<dbReference type="AlphaFoldDB" id="A0A642V8Q6"/>
<evidence type="ECO:0000256" key="12">
    <source>
        <dbReference type="ARBA" id="ARBA00022842"/>
    </source>
</evidence>